<keyword evidence="4" id="KW-1185">Reference proteome</keyword>
<organism evidence="3 4">
    <name type="scientific">Flagellimonas profundi</name>
    <dbReference type="NCBI Taxonomy" id="2915620"/>
    <lineage>
        <taxon>Bacteria</taxon>
        <taxon>Pseudomonadati</taxon>
        <taxon>Bacteroidota</taxon>
        <taxon>Flavobacteriia</taxon>
        <taxon>Flavobacteriales</taxon>
        <taxon>Flavobacteriaceae</taxon>
        <taxon>Flagellimonas</taxon>
    </lineage>
</organism>
<dbReference type="Gene3D" id="2.60.120.260">
    <property type="entry name" value="Galactose-binding domain-like"/>
    <property type="match status" value="1"/>
</dbReference>
<evidence type="ECO:0000313" key="4">
    <source>
        <dbReference type="Proteomes" id="UP000664807"/>
    </source>
</evidence>
<dbReference type="InterPro" id="IPR052762">
    <property type="entry name" value="PCW_deacetylase/CE"/>
</dbReference>
<name>A0ABS3FJV3_9FLAO</name>
<protein>
    <submittedName>
        <fullName evidence="3">GDSL family lipase</fullName>
    </submittedName>
</protein>
<dbReference type="CDD" id="cd01831">
    <property type="entry name" value="Endoglucanase_E_like"/>
    <property type="match status" value="1"/>
</dbReference>
<dbReference type="InterPro" id="IPR013830">
    <property type="entry name" value="SGNH_hydro"/>
</dbReference>
<evidence type="ECO:0000259" key="1">
    <source>
        <dbReference type="Pfam" id="PF13472"/>
    </source>
</evidence>
<dbReference type="PANTHER" id="PTHR37834">
    <property type="entry name" value="GDSL-LIKE LIPASE/ACYLHYDROLASE DOMAIN PROTEIN (AFU_ORTHOLOGUE AFUA_2G00620)"/>
    <property type="match status" value="1"/>
</dbReference>
<proteinExistence type="predicted"/>
<sequence>MFNCTGTKPTKFRADNENFQYSGRYQLLDNDAALISPGASVSINFSGTECKVYLKGENPPYNYVSFELDGNYLGRTKIESSAVQEYHVEVSAEKKVHSLKIIKESEASNGYVLLHGIEVEEILENDFSSQPYIEFIGDSITCGAAADGSTVPCDTGEYFDHENVYFSYGANVARALQADFTLSSVSGIGMYRNWNDENIEEPIMPQVYENLYLNTDDTIGNNFDRTPDIVSICLGTNDLSNGDGVKPRLPFNKEKYTANYINFIKTVYGHYPNTQIVLLNSPMVGGEKNTLLVSCLKEVQSYFAQNHNKSVLLFEFDSTYTNGCLWHPSVEEHKKMAQKLTPFFRKLL</sequence>
<dbReference type="Proteomes" id="UP000664807">
    <property type="component" value="Unassembled WGS sequence"/>
</dbReference>
<dbReference type="InterPro" id="IPR040794">
    <property type="entry name" value="CE2_N"/>
</dbReference>
<evidence type="ECO:0000259" key="2">
    <source>
        <dbReference type="Pfam" id="PF17996"/>
    </source>
</evidence>
<comment type="caution">
    <text evidence="3">The sequence shown here is derived from an EMBL/GenBank/DDBJ whole genome shotgun (WGS) entry which is preliminary data.</text>
</comment>
<dbReference type="PANTHER" id="PTHR37834:SF2">
    <property type="entry name" value="ESTERASE, SGNH HYDROLASE-TYPE"/>
    <property type="match status" value="1"/>
</dbReference>
<dbReference type="Pfam" id="PF17996">
    <property type="entry name" value="CE2_N"/>
    <property type="match status" value="1"/>
</dbReference>
<feature type="domain" description="SGNH hydrolase-type esterase" evidence="1">
    <location>
        <begin position="135"/>
        <end position="287"/>
    </location>
</feature>
<dbReference type="SUPFAM" id="SSF52266">
    <property type="entry name" value="SGNH hydrolase"/>
    <property type="match status" value="1"/>
</dbReference>
<dbReference type="InterPro" id="IPR037461">
    <property type="entry name" value="CtCE2-like_dom"/>
</dbReference>
<reference evidence="3 4" key="1">
    <citation type="submission" date="2021-03" db="EMBL/GenBank/DDBJ databases">
        <title>Muricauda lutimaris sp. nov. and Muricauda ruestringensis sp. nov, two marine members of the Flavobacteriaceae isolated from deep sea sediments of Western Pacific.</title>
        <authorList>
            <person name="Zhao S."/>
            <person name="Liu R."/>
        </authorList>
    </citation>
    <scope>NUCLEOTIDE SEQUENCE [LARGE SCALE GENOMIC DNA]</scope>
    <source>
        <strain evidence="3 4">BC31-3-A3</strain>
    </source>
</reference>
<gene>
    <name evidence="3" type="ORF">J0654_17440</name>
</gene>
<dbReference type="Pfam" id="PF13472">
    <property type="entry name" value="Lipase_GDSL_2"/>
    <property type="match status" value="1"/>
</dbReference>
<evidence type="ECO:0000313" key="3">
    <source>
        <dbReference type="EMBL" id="MBO0343444.1"/>
    </source>
</evidence>
<dbReference type="EMBL" id="JAFLNM010000005">
    <property type="protein sequence ID" value="MBO0343444.1"/>
    <property type="molecule type" value="Genomic_DNA"/>
</dbReference>
<dbReference type="Gene3D" id="3.40.50.1110">
    <property type="entry name" value="SGNH hydrolase"/>
    <property type="match status" value="1"/>
</dbReference>
<dbReference type="InterPro" id="IPR036514">
    <property type="entry name" value="SGNH_hydro_sf"/>
</dbReference>
<accession>A0ABS3FJV3</accession>
<feature type="domain" description="Carbohydrate esterase 2 N-terminal" evidence="2">
    <location>
        <begin position="21"/>
        <end position="121"/>
    </location>
</feature>